<reference evidence="4" key="1">
    <citation type="journal article" date="2019" name="Int. J. Syst. Evol. Microbiol.">
        <title>The Global Catalogue of Microorganisms (GCM) 10K type strain sequencing project: providing services to taxonomists for standard genome sequencing and annotation.</title>
        <authorList>
            <consortium name="The Broad Institute Genomics Platform"/>
            <consortium name="The Broad Institute Genome Sequencing Center for Infectious Disease"/>
            <person name="Wu L."/>
            <person name="Ma J."/>
        </authorList>
    </citation>
    <scope>NUCLEOTIDE SEQUENCE [LARGE SCALE GENOMIC DNA]</scope>
    <source>
        <strain evidence="4">CCM 8937</strain>
    </source>
</reference>
<comment type="similarity">
    <text evidence="1">Belongs to the asp23 family.</text>
</comment>
<dbReference type="Pfam" id="PF03780">
    <property type="entry name" value="Asp23"/>
    <property type="match status" value="1"/>
</dbReference>
<comment type="caution">
    <text evidence="3">The sequence shown here is derived from an EMBL/GenBank/DDBJ whole genome shotgun (WGS) entry which is preliminary data.</text>
</comment>
<dbReference type="PANTHER" id="PTHR34297:SF1">
    <property type="entry name" value="ASP23_GLS24 FAMILY ENVELOPE STRESS RESPONSE PROTEIN"/>
    <property type="match status" value="1"/>
</dbReference>
<keyword evidence="4" id="KW-1185">Reference proteome</keyword>
<evidence type="ECO:0000256" key="2">
    <source>
        <dbReference type="SAM" id="MobiDB-lite"/>
    </source>
</evidence>
<dbReference type="PANTHER" id="PTHR34297">
    <property type="entry name" value="HYPOTHETICAL CYTOSOLIC PROTEIN-RELATED"/>
    <property type="match status" value="1"/>
</dbReference>
<evidence type="ECO:0000313" key="3">
    <source>
        <dbReference type="EMBL" id="MFD1411982.1"/>
    </source>
</evidence>
<accession>A0ABW4BRA4</accession>
<organism evidence="3 4">
    <name type="scientific">Lapidilactobacillus gannanensis</name>
    <dbReference type="NCBI Taxonomy" id="2486002"/>
    <lineage>
        <taxon>Bacteria</taxon>
        <taxon>Bacillati</taxon>
        <taxon>Bacillota</taxon>
        <taxon>Bacilli</taxon>
        <taxon>Lactobacillales</taxon>
        <taxon>Lactobacillaceae</taxon>
        <taxon>Lapidilactobacillus</taxon>
    </lineage>
</organism>
<gene>
    <name evidence="3" type="ORF">ACFQ4R_10370</name>
</gene>
<dbReference type="InterPro" id="IPR005531">
    <property type="entry name" value="Asp23"/>
</dbReference>
<proteinExistence type="inferred from homology"/>
<name>A0ABW4BRA4_9LACO</name>
<sequence length="154" mass="16837">MADEKNIVLAERDDQQGTIQIAPQVLEIILGIAAKQVKGVYEMRGNLVSSINTILGRQDHGRGVELSVNGDQVAADVYVYLDYGVSVPKVALAMQQTLKEQLFYMTDLHLAEVNVHVEGIIPEKEEKVDPSAFFADAINQEPASKESADQPTGE</sequence>
<feature type="region of interest" description="Disordered" evidence="2">
    <location>
        <begin position="135"/>
        <end position="154"/>
    </location>
</feature>
<evidence type="ECO:0000256" key="1">
    <source>
        <dbReference type="ARBA" id="ARBA00005721"/>
    </source>
</evidence>
<dbReference type="Proteomes" id="UP001597191">
    <property type="component" value="Unassembled WGS sequence"/>
</dbReference>
<dbReference type="RefSeq" id="WP_125649178.1">
    <property type="nucleotide sequence ID" value="NZ_JBHTOH010000091.1"/>
</dbReference>
<evidence type="ECO:0000313" key="4">
    <source>
        <dbReference type="Proteomes" id="UP001597191"/>
    </source>
</evidence>
<protein>
    <submittedName>
        <fullName evidence="3">Asp23/Gls24 family envelope stress response protein</fullName>
    </submittedName>
</protein>
<dbReference type="EMBL" id="JBHTOH010000091">
    <property type="protein sequence ID" value="MFD1411982.1"/>
    <property type="molecule type" value="Genomic_DNA"/>
</dbReference>